<accession>A0A8S5MQX9</accession>
<evidence type="ECO:0000313" key="1">
    <source>
        <dbReference type="EMBL" id="DAD84552.1"/>
    </source>
</evidence>
<dbReference type="EMBL" id="BK014961">
    <property type="protein sequence ID" value="DAD84552.1"/>
    <property type="molecule type" value="Genomic_DNA"/>
</dbReference>
<name>A0A8S5MQX9_9CAUD</name>
<sequence length="33" mass="3789">MRFTLGLWLSLSLNSSNRKAAKRKSCRPLDNKP</sequence>
<protein>
    <submittedName>
        <fullName evidence="1">Uncharacterized protein</fullName>
    </submittedName>
</protein>
<reference evidence="1" key="1">
    <citation type="journal article" date="2021" name="Proc. Natl. Acad. Sci. U.S.A.">
        <title>A Catalog of Tens of Thousands of Viruses from Human Metagenomes Reveals Hidden Associations with Chronic Diseases.</title>
        <authorList>
            <person name="Tisza M.J."/>
            <person name="Buck C.B."/>
        </authorList>
    </citation>
    <scope>NUCLEOTIDE SEQUENCE</scope>
    <source>
        <strain evidence="1">CtA4S13</strain>
    </source>
</reference>
<organism evidence="1">
    <name type="scientific">Siphoviridae sp. ctA4S13</name>
    <dbReference type="NCBI Taxonomy" id="2826179"/>
    <lineage>
        <taxon>Viruses</taxon>
        <taxon>Duplodnaviria</taxon>
        <taxon>Heunggongvirae</taxon>
        <taxon>Uroviricota</taxon>
        <taxon>Caudoviricetes</taxon>
    </lineage>
</organism>
<proteinExistence type="predicted"/>